<feature type="region of interest" description="Disordered" evidence="1">
    <location>
        <begin position="1"/>
        <end position="26"/>
    </location>
</feature>
<evidence type="ECO:0000313" key="2">
    <source>
        <dbReference type="EMBL" id="KAK3783456.1"/>
    </source>
</evidence>
<feature type="compositionally biased region" description="Basic and acidic residues" evidence="1">
    <location>
        <begin position="1"/>
        <end position="11"/>
    </location>
</feature>
<reference evidence="2" key="1">
    <citation type="journal article" date="2023" name="G3 (Bethesda)">
        <title>A reference genome for the long-term kleptoplast-retaining sea slug Elysia crispata morphotype clarki.</title>
        <authorList>
            <person name="Eastman K.E."/>
            <person name="Pendleton A.L."/>
            <person name="Shaikh M.A."/>
            <person name="Suttiyut T."/>
            <person name="Ogas R."/>
            <person name="Tomko P."/>
            <person name="Gavelis G."/>
            <person name="Widhalm J.R."/>
            <person name="Wisecaver J.H."/>
        </authorList>
    </citation>
    <scope>NUCLEOTIDE SEQUENCE</scope>
    <source>
        <strain evidence="2">ECLA1</strain>
    </source>
</reference>
<organism evidence="2 3">
    <name type="scientific">Elysia crispata</name>
    <name type="common">lettuce slug</name>
    <dbReference type="NCBI Taxonomy" id="231223"/>
    <lineage>
        <taxon>Eukaryota</taxon>
        <taxon>Metazoa</taxon>
        <taxon>Spiralia</taxon>
        <taxon>Lophotrochozoa</taxon>
        <taxon>Mollusca</taxon>
        <taxon>Gastropoda</taxon>
        <taxon>Heterobranchia</taxon>
        <taxon>Euthyneura</taxon>
        <taxon>Panpulmonata</taxon>
        <taxon>Sacoglossa</taxon>
        <taxon>Placobranchoidea</taxon>
        <taxon>Plakobranchidae</taxon>
        <taxon>Elysia</taxon>
    </lineage>
</organism>
<sequence length="129" mass="13726">MEERVGSRCGDEVCGGNADSRGMTSGPSQAVNFNLRESSLLVHGNLSICLVSSGCSSAARNLSERRRFDLEIALALLARGSLDGPGQLSRRPPSSRSRSNETSLDLAQQHLSDLHNKLYISGKNKGGPS</sequence>
<gene>
    <name evidence="2" type="ORF">RRG08_033713</name>
</gene>
<evidence type="ECO:0000313" key="3">
    <source>
        <dbReference type="Proteomes" id="UP001283361"/>
    </source>
</evidence>
<dbReference type="EMBL" id="JAWDGP010002410">
    <property type="protein sequence ID" value="KAK3783456.1"/>
    <property type="molecule type" value="Genomic_DNA"/>
</dbReference>
<name>A0AAE1AA25_9GAST</name>
<protein>
    <submittedName>
        <fullName evidence="2">Uncharacterized protein</fullName>
    </submittedName>
</protein>
<accession>A0AAE1AA25</accession>
<evidence type="ECO:0000256" key="1">
    <source>
        <dbReference type="SAM" id="MobiDB-lite"/>
    </source>
</evidence>
<keyword evidence="3" id="KW-1185">Reference proteome</keyword>
<feature type="region of interest" description="Disordered" evidence="1">
    <location>
        <begin position="82"/>
        <end position="104"/>
    </location>
</feature>
<comment type="caution">
    <text evidence="2">The sequence shown here is derived from an EMBL/GenBank/DDBJ whole genome shotgun (WGS) entry which is preliminary data.</text>
</comment>
<dbReference type="AlphaFoldDB" id="A0AAE1AA25"/>
<proteinExistence type="predicted"/>
<dbReference type="Proteomes" id="UP001283361">
    <property type="component" value="Unassembled WGS sequence"/>
</dbReference>